<dbReference type="RefSeq" id="WP_100712949.1">
    <property type="nucleotide sequence ID" value="NZ_NPDY01000002.1"/>
</dbReference>
<dbReference type="PANTHER" id="PTHR32071">
    <property type="entry name" value="TRANSCRIPTIONAL REGULATORY PROTEIN"/>
    <property type="match status" value="1"/>
</dbReference>
<dbReference type="GO" id="GO:0043565">
    <property type="term" value="F:sequence-specific DNA binding"/>
    <property type="evidence" value="ECO:0007669"/>
    <property type="project" value="InterPro"/>
</dbReference>
<dbReference type="Proteomes" id="UP000231990">
    <property type="component" value="Unassembled WGS sequence"/>
</dbReference>
<feature type="domain" description="DNA binding HTH" evidence="1">
    <location>
        <begin position="416"/>
        <end position="455"/>
    </location>
</feature>
<dbReference type="InterPro" id="IPR002197">
    <property type="entry name" value="HTH_Fis"/>
</dbReference>
<evidence type="ECO:0000313" key="2">
    <source>
        <dbReference type="EMBL" id="PJZ70944.1"/>
    </source>
</evidence>
<evidence type="ECO:0000259" key="1">
    <source>
        <dbReference type="Pfam" id="PF02954"/>
    </source>
</evidence>
<dbReference type="EMBL" id="NPDZ01000003">
    <property type="protein sequence ID" value="PJZ74070.1"/>
    <property type="molecule type" value="Genomic_DNA"/>
</dbReference>
<dbReference type="EMBL" id="NPDY01000002">
    <property type="protein sequence ID" value="PJZ70944.1"/>
    <property type="molecule type" value="Genomic_DNA"/>
</dbReference>
<dbReference type="AlphaFoldDB" id="A0A2M9ZPR6"/>
<evidence type="ECO:0000313" key="4">
    <source>
        <dbReference type="Proteomes" id="UP000231962"/>
    </source>
</evidence>
<evidence type="ECO:0000313" key="3">
    <source>
        <dbReference type="EMBL" id="PJZ74070.1"/>
    </source>
</evidence>
<dbReference type="Gene3D" id="1.10.10.60">
    <property type="entry name" value="Homeodomain-like"/>
    <property type="match status" value="1"/>
</dbReference>
<dbReference type="Proteomes" id="UP000231962">
    <property type="component" value="Unassembled WGS sequence"/>
</dbReference>
<dbReference type="Pfam" id="PF02954">
    <property type="entry name" value="HTH_8"/>
    <property type="match status" value="1"/>
</dbReference>
<dbReference type="InterPro" id="IPR009057">
    <property type="entry name" value="Homeodomain-like_sf"/>
</dbReference>
<dbReference type="InterPro" id="IPR027417">
    <property type="entry name" value="P-loop_NTPase"/>
</dbReference>
<organism evidence="3 5">
    <name type="scientific">Leptospira perolatii</name>
    <dbReference type="NCBI Taxonomy" id="2023191"/>
    <lineage>
        <taxon>Bacteria</taxon>
        <taxon>Pseudomonadati</taxon>
        <taxon>Spirochaetota</taxon>
        <taxon>Spirochaetia</taxon>
        <taxon>Leptospirales</taxon>
        <taxon>Leptospiraceae</taxon>
        <taxon>Leptospira</taxon>
    </lineage>
</organism>
<accession>A0A2M9ZPR6</accession>
<dbReference type="OrthoDB" id="314358at2"/>
<name>A0A2M9ZPR6_9LEPT</name>
<keyword evidence="4" id="KW-1185">Reference proteome</keyword>
<dbReference type="SUPFAM" id="SSF52540">
    <property type="entry name" value="P-loop containing nucleoside triphosphate hydrolases"/>
    <property type="match status" value="1"/>
</dbReference>
<sequence length="459" mass="50897">MLNFKHFPKMDSSAKELFFGKPSVEDLRYLLPLALPDLIRSMGAGPGLVTLASLSEIDVLEEVASWGYEEEGFFYPFLAKGSLVRTQLETSDAPFFFSDEAPESVTFYKRESVGCLLCPIQSSNGLAGFILLEISMPPADFQLIQLGLFCQKLSSILEPVYPKAKPILSAASATRGKKILDLGEVLFSLIQDPNGNISKFEKDGVLAIVGPRASGKKAIAKWIHRSQLPGKGVLVLSTIPEGSAKIERSLKEWGGMTPGGTLIFDHISDFSLVQQRAIYEFVISQKERSKVILLQNSEQVFREEFPLFKSLLDMCSLSLPTWQQLTFLKKQELIVCLFGEVKEALGRRDLILVEKAIQQISDQKILSNLEEVRNSIEAAVLLASGSEISELEMKSSELQKGLSLPEPEDLDLRKAVEAVERQKILLAHKLFGGNQIRMAKALQISRGSLQYKLRNFGIG</sequence>
<gene>
    <name evidence="2" type="ORF">CH360_04380</name>
    <name evidence="3" type="ORF">CH373_07520</name>
</gene>
<dbReference type="SUPFAM" id="SSF46689">
    <property type="entry name" value="Homeodomain-like"/>
    <property type="match status" value="1"/>
</dbReference>
<evidence type="ECO:0000313" key="5">
    <source>
        <dbReference type="Proteomes" id="UP000231990"/>
    </source>
</evidence>
<dbReference type="PANTHER" id="PTHR32071:SF122">
    <property type="entry name" value="SIGMA FACTOR"/>
    <property type="match status" value="1"/>
</dbReference>
<dbReference type="Gene3D" id="3.40.50.300">
    <property type="entry name" value="P-loop containing nucleotide triphosphate hydrolases"/>
    <property type="match status" value="1"/>
</dbReference>
<proteinExistence type="predicted"/>
<comment type="caution">
    <text evidence="3">The sequence shown here is derived from an EMBL/GenBank/DDBJ whole genome shotgun (WGS) entry which is preliminary data.</text>
</comment>
<reference evidence="4 5" key="1">
    <citation type="submission" date="2017-07" db="EMBL/GenBank/DDBJ databases">
        <title>Leptospira spp. isolated from tropical soils.</title>
        <authorList>
            <person name="Thibeaux R."/>
            <person name="Iraola G."/>
            <person name="Ferres I."/>
            <person name="Bierque E."/>
            <person name="Girault D."/>
            <person name="Soupe-Gilbert M.-E."/>
            <person name="Picardeau M."/>
            <person name="Goarant C."/>
        </authorList>
    </citation>
    <scope>NUCLEOTIDE SEQUENCE [LARGE SCALE GENOMIC DNA]</scope>
    <source>
        <strain evidence="3 5">FH1-B-B1</strain>
        <strain evidence="2 4">FH1-B-C1</strain>
    </source>
</reference>
<protein>
    <recommendedName>
        <fullName evidence="1">DNA binding HTH domain-containing protein</fullName>
    </recommendedName>
</protein>